<organism evidence="4">
    <name type="scientific">Naegleria gruberi</name>
    <name type="common">Amoeba</name>
    <dbReference type="NCBI Taxonomy" id="5762"/>
    <lineage>
        <taxon>Eukaryota</taxon>
        <taxon>Discoba</taxon>
        <taxon>Heterolobosea</taxon>
        <taxon>Tetramitia</taxon>
        <taxon>Eutetramitia</taxon>
        <taxon>Vahlkampfiidae</taxon>
        <taxon>Naegleria</taxon>
    </lineage>
</organism>
<dbReference type="EMBL" id="GG738863">
    <property type="protein sequence ID" value="EFC45342.1"/>
    <property type="molecule type" value="Genomic_DNA"/>
</dbReference>
<evidence type="ECO:0000256" key="1">
    <source>
        <dbReference type="ARBA" id="ARBA00009500"/>
    </source>
</evidence>
<evidence type="ECO:0000259" key="2">
    <source>
        <dbReference type="Pfam" id="PF00079"/>
    </source>
</evidence>
<dbReference type="OMA" id="QANIFIC"/>
<dbReference type="STRING" id="5762.D2VCP6"/>
<accession>D2VCP6</accession>
<dbReference type="VEuPathDB" id="AmoebaDB:NAEGRDRAFT_66647"/>
<dbReference type="Gene3D" id="3.30.497.10">
    <property type="entry name" value="Antithrombin, subunit I, domain 2"/>
    <property type="match status" value="1"/>
</dbReference>
<dbReference type="GO" id="GO:0004867">
    <property type="term" value="F:serine-type endopeptidase inhibitor activity"/>
    <property type="evidence" value="ECO:0007669"/>
    <property type="project" value="InterPro"/>
</dbReference>
<dbReference type="InParanoid" id="D2VCP6"/>
<keyword evidence="4" id="KW-1185">Reference proteome</keyword>
<gene>
    <name evidence="3" type="ORF">NAEGRDRAFT_66647</name>
</gene>
<evidence type="ECO:0000313" key="4">
    <source>
        <dbReference type="Proteomes" id="UP000006671"/>
    </source>
</evidence>
<dbReference type="PANTHER" id="PTHR11461:SF211">
    <property type="entry name" value="GH10112P-RELATED"/>
    <property type="match status" value="1"/>
</dbReference>
<dbReference type="eggNOG" id="KOG2392">
    <property type="taxonomic scope" value="Eukaryota"/>
</dbReference>
<name>D2VCP6_NAEGR</name>
<evidence type="ECO:0000313" key="3">
    <source>
        <dbReference type="EMBL" id="EFC45342.1"/>
    </source>
</evidence>
<dbReference type="GeneID" id="8857350"/>
<dbReference type="InterPro" id="IPR036186">
    <property type="entry name" value="Serpin_sf"/>
</dbReference>
<dbReference type="GO" id="GO:0005615">
    <property type="term" value="C:extracellular space"/>
    <property type="evidence" value="ECO:0007669"/>
    <property type="project" value="InterPro"/>
</dbReference>
<dbReference type="InterPro" id="IPR042185">
    <property type="entry name" value="Serpin_sf_2"/>
</dbReference>
<dbReference type="PANTHER" id="PTHR11461">
    <property type="entry name" value="SERINE PROTEASE INHIBITOR, SERPIN"/>
    <property type="match status" value="1"/>
</dbReference>
<feature type="domain" description="Serpin" evidence="2">
    <location>
        <begin position="9"/>
        <end position="179"/>
    </location>
</feature>
<dbReference type="AlphaFoldDB" id="D2VCP6"/>
<dbReference type="Gene3D" id="2.30.39.10">
    <property type="entry name" value="Alpha-1-antitrypsin, domain 1"/>
    <property type="match status" value="1"/>
</dbReference>
<reference evidence="3 4" key="1">
    <citation type="journal article" date="2010" name="Cell">
        <title>The genome of Naegleria gruberi illuminates early eukaryotic versatility.</title>
        <authorList>
            <person name="Fritz-Laylin L.K."/>
            <person name="Prochnik S.E."/>
            <person name="Ginger M.L."/>
            <person name="Dacks J.B."/>
            <person name="Carpenter M.L."/>
            <person name="Field M.C."/>
            <person name="Kuo A."/>
            <person name="Paredez A."/>
            <person name="Chapman J."/>
            <person name="Pham J."/>
            <person name="Shu S."/>
            <person name="Neupane R."/>
            <person name="Cipriano M."/>
            <person name="Mancuso J."/>
            <person name="Tu H."/>
            <person name="Salamov A."/>
            <person name="Lindquist E."/>
            <person name="Shapiro H."/>
            <person name="Lucas S."/>
            <person name="Grigoriev I.V."/>
            <person name="Cande W.Z."/>
            <person name="Fulton C."/>
            <person name="Rokhsar D.S."/>
            <person name="Dawson S.C."/>
        </authorList>
    </citation>
    <scope>NUCLEOTIDE SEQUENCE [LARGE SCALE GENOMIC DNA]</scope>
    <source>
        <strain evidence="3 4">NEG-M</strain>
    </source>
</reference>
<dbReference type="Proteomes" id="UP000006671">
    <property type="component" value="Unassembled WGS sequence"/>
</dbReference>
<proteinExistence type="inferred from homology"/>
<dbReference type="OrthoDB" id="6280426at2759"/>
<comment type="similarity">
    <text evidence="1">Belongs to the serpin family.</text>
</comment>
<dbReference type="RefSeq" id="XP_002678086.1">
    <property type="nucleotide sequence ID" value="XM_002678040.1"/>
</dbReference>
<dbReference type="SUPFAM" id="SSF56574">
    <property type="entry name" value="Serpins"/>
    <property type="match status" value="1"/>
</dbReference>
<dbReference type="InterPro" id="IPR023796">
    <property type="entry name" value="Serpin_dom"/>
</dbReference>
<dbReference type="Pfam" id="PF00079">
    <property type="entry name" value="Serpin"/>
    <property type="match status" value="1"/>
</dbReference>
<dbReference type="InterPro" id="IPR042178">
    <property type="entry name" value="Serpin_sf_1"/>
</dbReference>
<dbReference type="InterPro" id="IPR000215">
    <property type="entry name" value="Serpin_fam"/>
</dbReference>
<protein>
    <submittedName>
        <fullName evidence="3">Predicted protein</fullName>
    </submittedName>
</protein>
<dbReference type="KEGG" id="ngr:NAEGRDRAFT_66647"/>
<sequence length="180" mass="20128">MNKNNSKEQYGAEGEYHWVTMPFSDVKYKMTIVAVKNQAHQQTLDGWVAQKLNQGIDTAFPTVETKLGSFAFPKFELSQGMELSDILQNAPFNIKKPFTNEADFSHLLQKESIFIDKVIHKASIKVDEAGAEASAATAIVMRCLSYDPNEIRFVVNSPFAFVLTDDSSKTVLFVGKVNKL</sequence>